<proteinExistence type="predicted"/>
<organism evidence="1 2">
    <name type="scientific">Amblyomma americanum</name>
    <name type="common">Lone star tick</name>
    <dbReference type="NCBI Taxonomy" id="6943"/>
    <lineage>
        <taxon>Eukaryota</taxon>
        <taxon>Metazoa</taxon>
        <taxon>Ecdysozoa</taxon>
        <taxon>Arthropoda</taxon>
        <taxon>Chelicerata</taxon>
        <taxon>Arachnida</taxon>
        <taxon>Acari</taxon>
        <taxon>Parasitiformes</taxon>
        <taxon>Ixodida</taxon>
        <taxon>Ixodoidea</taxon>
        <taxon>Ixodidae</taxon>
        <taxon>Amblyomminae</taxon>
        <taxon>Amblyomma</taxon>
    </lineage>
</organism>
<dbReference type="AlphaFoldDB" id="A0AAQ4DGF3"/>
<evidence type="ECO:0000313" key="2">
    <source>
        <dbReference type="Proteomes" id="UP001321473"/>
    </source>
</evidence>
<evidence type="ECO:0000313" key="1">
    <source>
        <dbReference type="EMBL" id="KAK8761543.1"/>
    </source>
</evidence>
<accession>A0AAQ4DGF3</accession>
<dbReference type="EMBL" id="JARKHS020031032">
    <property type="protein sequence ID" value="KAK8761543.1"/>
    <property type="molecule type" value="Genomic_DNA"/>
</dbReference>
<dbReference type="InterPro" id="IPR029058">
    <property type="entry name" value="AB_hydrolase_fold"/>
</dbReference>
<sequence>MTLVRAPVGLYYSNSDVYSVPEDVARLESELPNVVRSYLVPEEEFTHYDFALGIHAADMVYRDMLQLMEQYPNQ</sequence>
<keyword evidence="2" id="KW-1185">Reference proteome</keyword>
<dbReference type="Proteomes" id="UP001321473">
    <property type="component" value="Unassembled WGS sequence"/>
</dbReference>
<dbReference type="Gene3D" id="3.40.50.1820">
    <property type="entry name" value="alpha/beta hydrolase"/>
    <property type="match status" value="1"/>
</dbReference>
<evidence type="ECO:0008006" key="3">
    <source>
        <dbReference type="Google" id="ProtNLM"/>
    </source>
</evidence>
<reference evidence="1 2" key="1">
    <citation type="journal article" date="2023" name="Arcadia Sci">
        <title>De novo assembly of a long-read Amblyomma americanum tick genome.</title>
        <authorList>
            <person name="Chou S."/>
            <person name="Poskanzer K.E."/>
            <person name="Rollins M."/>
            <person name="Thuy-Boun P.S."/>
        </authorList>
    </citation>
    <scope>NUCLEOTIDE SEQUENCE [LARGE SCALE GENOMIC DNA]</scope>
    <source>
        <strain evidence="1">F_SG_1</strain>
        <tissue evidence="1">Salivary glands</tissue>
    </source>
</reference>
<name>A0AAQ4DGF3_AMBAM</name>
<comment type="caution">
    <text evidence="1">The sequence shown here is derived from an EMBL/GenBank/DDBJ whole genome shotgun (WGS) entry which is preliminary data.</text>
</comment>
<protein>
    <recommendedName>
        <fullName evidence="3">Lipase</fullName>
    </recommendedName>
</protein>
<gene>
    <name evidence="1" type="ORF">V5799_027190</name>
</gene>